<comment type="caution">
    <text evidence="2">The sequence shown here is derived from an EMBL/GenBank/DDBJ whole genome shotgun (WGS) entry which is preliminary data.</text>
</comment>
<sequence length="98" mass="9812">MAAAAAARGSNRGRKGTARGRRRAAAAPPPAEGTGTGCTGKGTAAKDRDTLDLRGCRPPSPPGARGWVADSSGFLAFDPPRPATRSLSPWAPSGGDEA</sequence>
<evidence type="ECO:0000256" key="1">
    <source>
        <dbReference type="SAM" id="MobiDB-lite"/>
    </source>
</evidence>
<gene>
    <name evidence="2" type="ORF">E2562_020311</name>
</gene>
<feature type="region of interest" description="Disordered" evidence="1">
    <location>
        <begin position="1"/>
        <end position="98"/>
    </location>
</feature>
<feature type="compositionally biased region" description="Basic and acidic residues" evidence="1">
    <location>
        <begin position="44"/>
        <end position="55"/>
    </location>
</feature>
<dbReference type="AlphaFoldDB" id="A0A6G1EAT0"/>
<evidence type="ECO:0000313" key="2">
    <source>
        <dbReference type="EMBL" id="KAF0921847.1"/>
    </source>
</evidence>
<dbReference type="Proteomes" id="UP000479710">
    <property type="component" value="Unassembled WGS sequence"/>
</dbReference>
<evidence type="ECO:0000313" key="3">
    <source>
        <dbReference type="Proteomes" id="UP000479710"/>
    </source>
</evidence>
<feature type="compositionally biased region" description="Basic residues" evidence="1">
    <location>
        <begin position="11"/>
        <end position="24"/>
    </location>
</feature>
<dbReference type="EMBL" id="SPHZ02000004">
    <property type="protein sequence ID" value="KAF0921847.1"/>
    <property type="molecule type" value="Genomic_DNA"/>
</dbReference>
<name>A0A6G1EAT0_9ORYZ</name>
<keyword evidence="3" id="KW-1185">Reference proteome</keyword>
<organism evidence="2 3">
    <name type="scientific">Oryza meyeriana var. granulata</name>
    <dbReference type="NCBI Taxonomy" id="110450"/>
    <lineage>
        <taxon>Eukaryota</taxon>
        <taxon>Viridiplantae</taxon>
        <taxon>Streptophyta</taxon>
        <taxon>Embryophyta</taxon>
        <taxon>Tracheophyta</taxon>
        <taxon>Spermatophyta</taxon>
        <taxon>Magnoliopsida</taxon>
        <taxon>Liliopsida</taxon>
        <taxon>Poales</taxon>
        <taxon>Poaceae</taxon>
        <taxon>BOP clade</taxon>
        <taxon>Oryzoideae</taxon>
        <taxon>Oryzeae</taxon>
        <taxon>Oryzinae</taxon>
        <taxon>Oryza</taxon>
        <taxon>Oryza meyeriana</taxon>
    </lineage>
</organism>
<reference evidence="2 3" key="1">
    <citation type="submission" date="2019-11" db="EMBL/GenBank/DDBJ databases">
        <title>Whole genome sequence of Oryza granulata.</title>
        <authorList>
            <person name="Li W."/>
        </authorList>
    </citation>
    <scope>NUCLEOTIDE SEQUENCE [LARGE SCALE GENOMIC DNA]</scope>
    <source>
        <strain evidence="3">cv. Menghai</strain>
        <tissue evidence="2">Leaf</tissue>
    </source>
</reference>
<proteinExistence type="predicted"/>
<accession>A0A6G1EAT0</accession>
<protein>
    <submittedName>
        <fullName evidence="2">Uncharacterized protein</fullName>
    </submittedName>
</protein>